<evidence type="ECO:0000256" key="1">
    <source>
        <dbReference type="SAM" id="MobiDB-lite"/>
    </source>
</evidence>
<dbReference type="eggNOG" id="ENOG502T234">
    <property type="taxonomic scope" value="Eukaryota"/>
</dbReference>
<protein>
    <recommendedName>
        <fullName evidence="4">BED-type domain-containing protein</fullName>
    </recommendedName>
</protein>
<feature type="compositionally biased region" description="Acidic residues" evidence="1">
    <location>
        <begin position="91"/>
        <end position="105"/>
    </location>
</feature>
<accession>W1NW44</accession>
<proteinExistence type="predicted"/>
<sequence length="105" mass="12395">MRREDMTWQYGIKGNDKGRVRCNFCNKEMGGGVYHIKEHFAWVKGNVTGCKEVLLAVKQQMLKIITDGKRKKVQRERDMEEVRRGYKNPIDEDEDQEAEFEAQIE</sequence>
<evidence type="ECO:0008006" key="4">
    <source>
        <dbReference type="Google" id="ProtNLM"/>
    </source>
</evidence>
<dbReference type="PANTHER" id="PTHR46951">
    <property type="entry name" value="BED-TYPE DOMAIN-CONTAINING PROTEIN"/>
    <property type="match status" value="1"/>
</dbReference>
<feature type="region of interest" description="Disordered" evidence="1">
    <location>
        <begin position="71"/>
        <end position="105"/>
    </location>
</feature>
<dbReference type="Gramene" id="ERM99832">
    <property type="protein sequence ID" value="ERM99832"/>
    <property type="gene ID" value="AMTR_s00098p00078240"/>
</dbReference>
<name>W1NW44_AMBTC</name>
<dbReference type="PANTHER" id="PTHR46951:SF2">
    <property type="entry name" value="BED-TYPE DOMAIN-CONTAINING PROTEIN"/>
    <property type="match status" value="1"/>
</dbReference>
<evidence type="ECO:0000313" key="3">
    <source>
        <dbReference type="Proteomes" id="UP000017836"/>
    </source>
</evidence>
<organism evidence="2 3">
    <name type="scientific">Amborella trichopoda</name>
    <dbReference type="NCBI Taxonomy" id="13333"/>
    <lineage>
        <taxon>Eukaryota</taxon>
        <taxon>Viridiplantae</taxon>
        <taxon>Streptophyta</taxon>
        <taxon>Embryophyta</taxon>
        <taxon>Tracheophyta</taxon>
        <taxon>Spermatophyta</taxon>
        <taxon>Magnoliopsida</taxon>
        <taxon>Amborellales</taxon>
        <taxon>Amborellaceae</taxon>
        <taxon>Amborella</taxon>
    </lineage>
</organism>
<dbReference type="Proteomes" id="UP000017836">
    <property type="component" value="Unassembled WGS sequence"/>
</dbReference>
<keyword evidence="3" id="KW-1185">Reference proteome</keyword>
<gene>
    <name evidence="2" type="ORF">AMTR_s00098p00078240</name>
</gene>
<feature type="compositionally biased region" description="Basic and acidic residues" evidence="1">
    <location>
        <begin position="75"/>
        <end position="84"/>
    </location>
</feature>
<reference evidence="3" key="1">
    <citation type="journal article" date="2013" name="Science">
        <title>The Amborella genome and the evolution of flowering plants.</title>
        <authorList>
            <consortium name="Amborella Genome Project"/>
        </authorList>
    </citation>
    <scope>NUCLEOTIDE SEQUENCE [LARGE SCALE GENOMIC DNA]</scope>
</reference>
<dbReference type="AlphaFoldDB" id="W1NW44"/>
<dbReference type="OMA" id="RREDMTW"/>
<dbReference type="EMBL" id="KI394979">
    <property type="protein sequence ID" value="ERM99832.1"/>
    <property type="molecule type" value="Genomic_DNA"/>
</dbReference>
<dbReference type="HOGENOM" id="CLU_2088081_0_0_1"/>
<evidence type="ECO:0000313" key="2">
    <source>
        <dbReference type="EMBL" id="ERM99832.1"/>
    </source>
</evidence>